<comment type="caution">
    <text evidence="2">The sequence shown here is derived from an EMBL/GenBank/DDBJ whole genome shotgun (WGS) entry which is preliminary data.</text>
</comment>
<dbReference type="AlphaFoldDB" id="A0A4C1VS38"/>
<dbReference type="Proteomes" id="UP000299102">
    <property type="component" value="Unassembled WGS sequence"/>
</dbReference>
<proteinExistence type="predicted"/>
<sequence>MTSHSNPLRGDPEKFTAKARHGPTRALSLPKSARGKELLSINKSTTVSSICSPSRDDSREMARLIGVKNLSICLPSFS</sequence>
<gene>
    <name evidence="2" type="ORF">EVAR_31297_1</name>
</gene>
<keyword evidence="3" id="KW-1185">Reference proteome</keyword>
<dbReference type="EMBL" id="BGZK01000394">
    <property type="protein sequence ID" value="GBP41172.1"/>
    <property type="molecule type" value="Genomic_DNA"/>
</dbReference>
<evidence type="ECO:0000313" key="3">
    <source>
        <dbReference type="Proteomes" id="UP000299102"/>
    </source>
</evidence>
<name>A0A4C1VS38_EUMVA</name>
<evidence type="ECO:0000256" key="1">
    <source>
        <dbReference type="SAM" id="MobiDB-lite"/>
    </source>
</evidence>
<reference evidence="2 3" key="1">
    <citation type="journal article" date="2019" name="Commun. Biol.">
        <title>The bagworm genome reveals a unique fibroin gene that provides high tensile strength.</title>
        <authorList>
            <person name="Kono N."/>
            <person name="Nakamura H."/>
            <person name="Ohtoshi R."/>
            <person name="Tomita M."/>
            <person name="Numata K."/>
            <person name="Arakawa K."/>
        </authorList>
    </citation>
    <scope>NUCLEOTIDE SEQUENCE [LARGE SCALE GENOMIC DNA]</scope>
</reference>
<protein>
    <submittedName>
        <fullName evidence="2">Uncharacterized protein</fullName>
    </submittedName>
</protein>
<feature type="region of interest" description="Disordered" evidence="1">
    <location>
        <begin position="1"/>
        <end position="33"/>
    </location>
</feature>
<organism evidence="2 3">
    <name type="scientific">Eumeta variegata</name>
    <name type="common">Bagworm moth</name>
    <name type="synonym">Eumeta japonica</name>
    <dbReference type="NCBI Taxonomy" id="151549"/>
    <lineage>
        <taxon>Eukaryota</taxon>
        <taxon>Metazoa</taxon>
        <taxon>Ecdysozoa</taxon>
        <taxon>Arthropoda</taxon>
        <taxon>Hexapoda</taxon>
        <taxon>Insecta</taxon>
        <taxon>Pterygota</taxon>
        <taxon>Neoptera</taxon>
        <taxon>Endopterygota</taxon>
        <taxon>Lepidoptera</taxon>
        <taxon>Glossata</taxon>
        <taxon>Ditrysia</taxon>
        <taxon>Tineoidea</taxon>
        <taxon>Psychidae</taxon>
        <taxon>Oiketicinae</taxon>
        <taxon>Eumeta</taxon>
    </lineage>
</organism>
<accession>A0A4C1VS38</accession>
<evidence type="ECO:0000313" key="2">
    <source>
        <dbReference type="EMBL" id="GBP41172.1"/>
    </source>
</evidence>